<dbReference type="AlphaFoldDB" id="A0A545U6J6"/>
<proteinExistence type="predicted"/>
<gene>
    <name evidence="1" type="ORF">FLL46_21540</name>
</gene>
<sequence length="142" mass="15630">MKEEIAPENKCVLVIDENLPLGVIANTAAILSMSIGKSYPDLVGFELADNDGFIRAGITTRAIPILKGDGRLLKKIRPQLKEFEPDLFVVDLIGATKTTKSYEEYADQLIQTPEEKLEYFGIGLFGAKKLVNKFTGSLGLLR</sequence>
<dbReference type="EMBL" id="VIKS01000013">
    <property type="protein sequence ID" value="TQV85100.1"/>
    <property type="molecule type" value="Genomic_DNA"/>
</dbReference>
<name>A0A545U6J6_9GAMM</name>
<organism evidence="1 2">
    <name type="scientific">Aliikangiella coralliicola</name>
    <dbReference type="NCBI Taxonomy" id="2592383"/>
    <lineage>
        <taxon>Bacteria</taxon>
        <taxon>Pseudomonadati</taxon>
        <taxon>Pseudomonadota</taxon>
        <taxon>Gammaproteobacteria</taxon>
        <taxon>Oceanospirillales</taxon>
        <taxon>Pleioneaceae</taxon>
        <taxon>Aliikangiella</taxon>
    </lineage>
</organism>
<evidence type="ECO:0000313" key="1">
    <source>
        <dbReference type="EMBL" id="TQV85100.1"/>
    </source>
</evidence>
<dbReference type="Gene3D" id="3.40.1490.10">
    <property type="entry name" value="Bit1"/>
    <property type="match status" value="1"/>
</dbReference>
<dbReference type="OrthoDB" id="9095096at2"/>
<dbReference type="SUPFAM" id="SSF102462">
    <property type="entry name" value="Peptidyl-tRNA hydrolase II"/>
    <property type="match status" value="1"/>
</dbReference>
<comment type="caution">
    <text evidence="1">The sequence shown here is derived from an EMBL/GenBank/DDBJ whole genome shotgun (WGS) entry which is preliminary data.</text>
</comment>
<dbReference type="InterPro" id="IPR018988">
    <property type="entry name" value="DUF2000"/>
</dbReference>
<dbReference type="InterPro" id="IPR023476">
    <property type="entry name" value="Pep_tRNA_hydro_II_dom_sf"/>
</dbReference>
<dbReference type="Proteomes" id="UP000315439">
    <property type="component" value="Unassembled WGS sequence"/>
</dbReference>
<accession>A0A545U6J6</accession>
<keyword evidence="2" id="KW-1185">Reference proteome</keyword>
<dbReference type="InterPro" id="IPR017021">
    <property type="entry name" value="UCP033763"/>
</dbReference>
<evidence type="ECO:0000313" key="2">
    <source>
        <dbReference type="Proteomes" id="UP000315439"/>
    </source>
</evidence>
<reference evidence="1 2" key="1">
    <citation type="submission" date="2019-07" db="EMBL/GenBank/DDBJ databases">
        <title>Draft genome for Aliikangiella sp. M105.</title>
        <authorList>
            <person name="Wang G."/>
        </authorList>
    </citation>
    <scope>NUCLEOTIDE SEQUENCE [LARGE SCALE GENOMIC DNA]</scope>
    <source>
        <strain evidence="1 2">M105</strain>
    </source>
</reference>
<dbReference type="PIRSF" id="PIRSF033736">
    <property type="entry name" value="UCP033763"/>
    <property type="match status" value="1"/>
</dbReference>
<dbReference type="Pfam" id="PF09391">
    <property type="entry name" value="DUF2000"/>
    <property type="match status" value="1"/>
</dbReference>
<protein>
    <submittedName>
        <fullName evidence="1">DUF2000 domain-containing protein</fullName>
    </submittedName>
</protein>